<feature type="region of interest" description="Disordered" evidence="1">
    <location>
        <begin position="167"/>
        <end position="199"/>
    </location>
</feature>
<evidence type="ECO:0000313" key="2">
    <source>
        <dbReference type="EMBL" id="WWD05812.1"/>
    </source>
</evidence>
<evidence type="ECO:0000256" key="1">
    <source>
        <dbReference type="SAM" id="MobiDB-lite"/>
    </source>
</evidence>
<sequence>MRFESTSKPTLTPVGYRLLSISERKLSTLDASFYDEGPELLKGVLVKESIKSAWKSVQGGSNIDLRVELDSYSTMGLDVISEESFEEEEVVNGNEERWFEDLVSSFGEEDFQSPQEVTHEWVESKVSEIVFDDMDLEFDSNQIEAFTFPSPTLSPSTVPQVTITGVAEEEEEEDSFSVENKPSHAHRSGSTIERSSSLDTPILLPISSTTLAPPSPIEPIQSSSDWDESIYLHPQAIRTECDYCLDIEEFSLPPPLIRSLSSSSTTSIEDEEEVCGTPPLRYSELNEQPLWLNGLKNEADLVDSDEDDEALDEDEDELGIQRFTGDGGKVLGGVVGMALGFNEGGFVLV</sequence>
<reference evidence="2 3" key="1">
    <citation type="submission" date="2024-01" db="EMBL/GenBank/DDBJ databases">
        <title>Comparative genomics of Cryptococcus and Kwoniella reveals pathogenesis evolution and contrasting modes of karyotype evolution via chromosome fusion or intercentromeric recombination.</title>
        <authorList>
            <person name="Coelho M.A."/>
            <person name="David-Palma M."/>
            <person name="Shea T."/>
            <person name="Bowers K."/>
            <person name="McGinley-Smith S."/>
            <person name="Mohammad A.W."/>
            <person name="Gnirke A."/>
            <person name="Yurkov A.M."/>
            <person name="Nowrousian M."/>
            <person name="Sun S."/>
            <person name="Cuomo C.A."/>
            <person name="Heitman J."/>
        </authorList>
    </citation>
    <scope>NUCLEOTIDE SEQUENCE [LARGE SCALE GENOMIC DNA]</scope>
    <source>
        <strain evidence="2 3">PYCC6329</strain>
    </source>
</reference>
<keyword evidence="3" id="KW-1185">Reference proteome</keyword>
<dbReference type="EMBL" id="CP144089">
    <property type="protein sequence ID" value="WWD05812.1"/>
    <property type="molecule type" value="Genomic_DNA"/>
</dbReference>
<dbReference type="GeneID" id="91102697"/>
<gene>
    <name evidence="2" type="ORF">V865_003895</name>
</gene>
<dbReference type="KEGG" id="ker:91102697"/>
<dbReference type="RefSeq" id="XP_066083779.1">
    <property type="nucleotide sequence ID" value="XM_066227682.1"/>
</dbReference>
<proteinExistence type="predicted"/>
<organism evidence="2 3">
    <name type="scientific">Kwoniella europaea PYCC6329</name>
    <dbReference type="NCBI Taxonomy" id="1423913"/>
    <lineage>
        <taxon>Eukaryota</taxon>
        <taxon>Fungi</taxon>
        <taxon>Dikarya</taxon>
        <taxon>Basidiomycota</taxon>
        <taxon>Agaricomycotina</taxon>
        <taxon>Tremellomycetes</taxon>
        <taxon>Tremellales</taxon>
        <taxon>Cryptococcaceae</taxon>
        <taxon>Kwoniella</taxon>
    </lineage>
</organism>
<feature type="compositionally biased region" description="Polar residues" evidence="1">
    <location>
        <begin position="188"/>
        <end position="199"/>
    </location>
</feature>
<evidence type="ECO:0000313" key="3">
    <source>
        <dbReference type="Proteomes" id="UP001358614"/>
    </source>
</evidence>
<feature type="compositionally biased region" description="Acidic residues" evidence="1">
    <location>
        <begin position="167"/>
        <end position="176"/>
    </location>
</feature>
<dbReference type="Proteomes" id="UP001358614">
    <property type="component" value="Chromosome 1"/>
</dbReference>
<name>A0AAX4KJ88_9TREE</name>
<accession>A0AAX4KJ88</accession>
<dbReference type="AlphaFoldDB" id="A0AAX4KJ88"/>
<protein>
    <submittedName>
        <fullName evidence="2">Uncharacterized protein</fullName>
    </submittedName>
</protein>